<protein>
    <submittedName>
        <fullName evidence="3">Transmembrane prolyl 4-hydroxylase</fullName>
    </submittedName>
</protein>
<evidence type="ECO:0000256" key="1">
    <source>
        <dbReference type="SAM" id="MobiDB-lite"/>
    </source>
</evidence>
<proteinExistence type="predicted"/>
<keyword evidence="2" id="KW-0472">Membrane</keyword>
<accession>A0A4U5USV1</accession>
<evidence type="ECO:0000313" key="3">
    <source>
        <dbReference type="EMBL" id="TKS77691.1"/>
    </source>
</evidence>
<reference evidence="3 4" key="1">
    <citation type="submission" date="2019-01" db="EMBL/GenBank/DDBJ databases">
        <title>Genome Assembly of Collichthys lucidus.</title>
        <authorList>
            <person name="Cai M."/>
            <person name="Xiao S."/>
        </authorList>
    </citation>
    <scope>NUCLEOTIDE SEQUENCE [LARGE SCALE GENOMIC DNA]</scope>
    <source>
        <strain evidence="3">JT15FE1705JMU</strain>
        <tissue evidence="3">Muscle</tissue>
    </source>
</reference>
<dbReference type="AlphaFoldDB" id="A0A4U5USV1"/>
<feature type="region of interest" description="Disordered" evidence="1">
    <location>
        <begin position="159"/>
        <end position="178"/>
    </location>
</feature>
<keyword evidence="4" id="KW-1185">Reference proteome</keyword>
<feature type="region of interest" description="Disordered" evidence="1">
    <location>
        <begin position="89"/>
        <end position="109"/>
    </location>
</feature>
<evidence type="ECO:0000256" key="2">
    <source>
        <dbReference type="SAM" id="Phobius"/>
    </source>
</evidence>
<dbReference type="EMBL" id="CM014087">
    <property type="protein sequence ID" value="TKS77691.1"/>
    <property type="molecule type" value="Genomic_DNA"/>
</dbReference>
<keyword evidence="2 3" id="KW-0812">Transmembrane</keyword>
<name>A0A4U5USV1_COLLU</name>
<gene>
    <name evidence="3" type="ORF">D9C73_011782</name>
</gene>
<dbReference type="Proteomes" id="UP000298787">
    <property type="component" value="Chromosome 10"/>
</dbReference>
<keyword evidence="2" id="KW-1133">Transmembrane helix</keyword>
<organism evidence="3 4">
    <name type="scientific">Collichthys lucidus</name>
    <name type="common">Big head croaker</name>
    <name type="synonym">Sciaena lucida</name>
    <dbReference type="NCBI Taxonomy" id="240159"/>
    <lineage>
        <taxon>Eukaryota</taxon>
        <taxon>Metazoa</taxon>
        <taxon>Chordata</taxon>
        <taxon>Craniata</taxon>
        <taxon>Vertebrata</taxon>
        <taxon>Euteleostomi</taxon>
        <taxon>Actinopterygii</taxon>
        <taxon>Neopterygii</taxon>
        <taxon>Teleostei</taxon>
        <taxon>Neoteleostei</taxon>
        <taxon>Acanthomorphata</taxon>
        <taxon>Eupercaria</taxon>
        <taxon>Sciaenidae</taxon>
        <taxon>Collichthys</taxon>
    </lineage>
</organism>
<feature type="transmembrane region" description="Helical" evidence="2">
    <location>
        <begin position="53"/>
        <end position="78"/>
    </location>
</feature>
<feature type="region of interest" description="Disordered" evidence="1">
    <location>
        <begin position="1"/>
        <end position="38"/>
    </location>
</feature>
<dbReference type="STRING" id="240159.A0A4U5USV1"/>
<feature type="compositionally biased region" description="Acidic residues" evidence="1">
    <location>
        <begin position="1"/>
        <end position="25"/>
    </location>
</feature>
<feature type="compositionally biased region" description="Low complexity" evidence="1">
    <location>
        <begin position="89"/>
        <end position="99"/>
    </location>
</feature>
<sequence length="178" mass="20246">MEDAQEDFMEQEQQQEEEEEEEEYEDKPLTSPYNPPYRQTRLHVQRSSICSRAYFVVVMVFFHVYILNVIGLLLYVHYNNGPGDLVNGDGASSASVGDSETPLPHPAPASRELHVEDYSQSFSLPRIEGIRVKKRKSGTFSYMPKKPYCAVGHVQQVSLHAGQNPRDEDDQPETSAVR</sequence>
<evidence type="ECO:0000313" key="4">
    <source>
        <dbReference type="Proteomes" id="UP000298787"/>
    </source>
</evidence>